<feature type="transmembrane region" description="Helical" evidence="3">
    <location>
        <begin position="298"/>
        <end position="318"/>
    </location>
</feature>
<keyword evidence="1" id="KW-0067">ATP-binding</keyword>
<feature type="domain" description="Protein kinase" evidence="4">
    <location>
        <begin position="26"/>
        <end position="267"/>
    </location>
</feature>
<evidence type="ECO:0000256" key="2">
    <source>
        <dbReference type="SAM" id="MobiDB-lite"/>
    </source>
</evidence>
<dbReference type="Proteomes" id="UP000593626">
    <property type="component" value="Chromosome"/>
</dbReference>
<evidence type="ECO:0000256" key="1">
    <source>
        <dbReference type="PROSITE-ProRule" id="PRU10141"/>
    </source>
</evidence>
<keyword evidence="6" id="KW-1185">Reference proteome</keyword>
<keyword evidence="3" id="KW-1133">Transmembrane helix</keyword>
<dbReference type="RefSeq" id="WP_239672671.1">
    <property type="nucleotide sequence ID" value="NZ_CP049742.1"/>
</dbReference>
<dbReference type="EMBL" id="CP049742">
    <property type="protein sequence ID" value="QPC47990.1"/>
    <property type="molecule type" value="Genomic_DNA"/>
</dbReference>
<evidence type="ECO:0000313" key="5">
    <source>
        <dbReference type="EMBL" id="QPC47990.1"/>
    </source>
</evidence>
<organism evidence="5 6">
    <name type="scientific">Mangrovibacillus cuniculi</name>
    <dbReference type="NCBI Taxonomy" id="2593652"/>
    <lineage>
        <taxon>Bacteria</taxon>
        <taxon>Bacillati</taxon>
        <taxon>Bacillota</taxon>
        <taxon>Bacilli</taxon>
        <taxon>Bacillales</taxon>
        <taxon>Bacillaceae</taxon>
        <taxon>Mangrovibacillus</taxon>
    </lineage>
</organism>
<keyword evidence="3" id="KW-0472">Membrane</keyword>
<accession>A0A7S8HH11</accession>
<keyword evidence="5" id="KW-0808">Transferase</keyword>
<dbReference type="GO" id="GO:0004674">
    <property type="term" value="F:protein serine/threonine kinase activity"/>
    <property type="evidence" value="ECO:0007669"/>
    <property type="project" value="TreeGrafter"/>
</dbReference>
<dbReference type="PROSITE" id="PS50011">
    <property type="entry name" value="PROTEIN_KINASE_DOM"/>
    <property type="match status" value="1"/>
</dbReference>
<keyword evidence="3" id="KW-0812">Transmembrane</keyword>
<evidence type="ECO:0000256" key="3">
    <source>
        <dbReference type="SAM" id="Phobius"/>
    </source>
</evidence>
<dbReference type="InterPro" id="IPR017441">
    <property type="entry name" value="Protein_kinase_ATP_BS"/>
</dbReference>
<dbReference type="KEGG" id="mcui:G8O30_14040"/>
<dbReference type="SMART" id="SM00220">
    <property type="entry name" value="S_TKc"/>
    <property type="match status" value="1"/>
</dbReference>
<proteinExistence type="predicted"/>
<dbReference type="Gene3D" id="1.10.510.10">
    <property type="entry name" value="Transferase(Phosphotransferase) domain 1"/>
    <property type="match status" value="1"/>
</dbReference>
<feature type="binding site" evidence="1">
    <location>
        <position position="53"/>
    </location>
    <ligand>
        <name>ATP</name>
        <dbReference type="ChEBI" id="CHEBI:30616"/>
    </ligand>
</feature>
<dbReference type="AlphaFoldDB" id="A0A7S8HH11"/>
<dbReference type="InterPro" id="IPR011009">
    <property type="entry name" value="Kinase-like_dom_sf"/>
</dbReference>
<sequence>MNPTWKKPFNIAVGTTIVGKWSGKSYTIVKELGYGANGIVYLATTANGEVALKMSDETLSVTSEVNVLKAFSKVQGSPLGPSLLEVDDWVTTRKTMPFYTMEYVKGPDYLSFIQQKGNSWIPVLIVQLLQDLHRLHEEGWVFGDLKPENLLVTGPPYRIRCIDVGGTTLQGRAIKEFTEFFDRGYWGMGSRKADRAYDLFAVAMIMINSYYPKRLTKVPNQNGVDVLYRAIRKQPELLPYEPILIKALKGDYQSAIEMRSALLHLPAKTQQVQKQRTNKPKPKQQLTKSKTASQSTHFFETVSLVFLVSMVYILYICFELLQ</sequence>
<protein>
    <submittedName>
        <fullName evidence="5">Protein kinase family protein</fullName>
    </submittedName>
</protein>
<dbReference type="PANTHER" id="PTHR44167:SF24">
    <property type="entry name" value="SERINE_THREONINE-PROTEIN KINASE CHK2"/>
    <property type="match status" value="1"/>
</dbReference>
<reference evidence="5 6" key="1">
    <citation type="submission" date="2019-07" db="EMBL/GenBank/DDBJ databases">
        <title>Genome sequence of 2 isolates from Red Sea Mangroves.</title>
        <authorList>
            <person name="Sefrji F."/>
            <person name="Michoud G."/>
            <person name="Merlino G."/>
            <person name="Daffonchio D."/>
        </authorList>
    </citation>
    <scope>NUCLEOTIDE SEQUENCE [LARGE SCALE GENOMIC DNA]</scope>
    <source>
        <strain evidence="5 6">R1DC41</strain>
    </source>
</reference>
<dbReference type="Pfam" id="PF00069">
    <property type="entry name" value="Pkinase"/>
    <property type="match status" value="1"/>
</dbReference>
<gene>
    <name evidence="5" type="ORF">G8O30_14040</name>
</gene>
<dbReference type="PROSITE" id="PS00107">
    <property type="entry name" value="PROTEIN_KINASE_ATP"/>
    <property type="match status" value="1"/>
</dbReference>
<keyword evidence="5" id="KW-0418">Kinase</keyword>
<dbReference type="InterPro" id="IPR000719">
    <property type="entry name" value="Prot_kinase_dom"/>
</dbReference>
<dbReference type="SUPFAM" id="SSF56112">
    <property type="entry name" value="Protein kinase-like (PK-like)"/>
    <property type="match status" value="1"/>
</dbReference>
<feature type="region of interest" description="Disordered" evidence="2">
    <location>
        <begin position="271"/>
        <end position="290"/>
    </location>
</feature>
<dbReference type="GO" id="GO:0005524">
    <property type="term" value="F:ATP binding"/>
    <property type="evidence" value="ECO:0007669"/>
    <property type="project" value="UniProtKB-UniRule"/>
</dbReference>
<evidence type="ECO:0000259" key="4">
    <source>
        <dbReference type="PROSITE" id="PS50011"/>
    </source>
</evidence>
<dbReference type="PANTHER" id="PTHR44167">
    <property type="entry name" value="OVARIAN-SPECIFIC SERINE/THREONINE-PROTEIN KINASE LOK-RELATED"/>
    <property type="match status" value="1"/>
</dbReference>
<evidence type="ECO:0000313" key="6">
    <source>
        <dbReference type="Proteomes" id="UP000593626"/>
    </source>
</evidence>
<keyword evidence="1" id="KW-0547">Nucleotide-binding</keyword>
<name>A0A7S8HH11_9BACI</name>